<dbReference type="VEuPathDB" id="MicrosporidiaDB:NBO_830gi001"/>
<keyword evidence="3" id="KW-1185">Reference proteome</keyword>
<protein>
    <submittedName>
        <fullName evidence="2">Uncharacterized protein</fullName>
    </submittedName>
</protein>
<feature type="transmembrane region" description="Helical" evidence="1">
    <location>
        <begin position="16"/>
        <end position="36"/>
    </location>
</feature>
<evidence type="ECO:0000256" key="1">
    <source>
        <dbReference type="SAM" id="Phobius"/>
    </source>
</evidence>
<feature type="transmembrane region" description="Helical" evidence="1">
    <location>
        <begin position="138"/>
        <end position="159"/>
    </location>
</feature>
<sequence length="194" mass="22068">MNLDLSKFDLSGNVPFQLFTVLMSIFLIIDISLVYLGKILDRIFRFINSENIFRKSLLVCLTCSIPKAFLIFSNLQYGIEDNGAFTNGMGIFNITLGLPLLILKSPSACFINHSSFLKDLFFLEFAFLNHFFDISETNFQFPIFAPVFGLGVFFIFMFYTFKLPETLNIETLTESSAYLNSGLISKPFKSIFGI</sequence>
<dbReference type="AlphaFoldDB" id="R0M187"/>
<gene>
    <name evidence="2" type="ORF">NBO_830gi001</name>
</gene>
<keyword evidence="1" id="KW-0472">Membrane</keyword>
<accession>R0M187</accession>
<organism evidence="2 3">
    <name type="scientific">Nosema bombycis (strain CQ1 / CVCC 102059)</name>
    <name type="common">Microsporidian parasite</name>
    <name type="synonym">Pebrine of silkworm</name>
    <dbReference type="NCBI Taxonomy" id="578461"/>
    <lineage>
        <taxon>Eukaryota</taxon>
        <taxon>Fungi</taxon>
        <taxon>Fungi incertae sedis</taxon>
        <taxon>Microsporidia</taxon>
        <taxon>Nosematidae</taxon>
        <taxon>Nosema</taxon>
    </lineage>
</organism>
<proteinExistence type="predicted"/>
<dbReference type="Proteomes" id="UP000016927">
    <property type="component" value="Unassembled WGS sequence"/>
</dbReference>
<keyword evidence="1" id="KW-1133">Transmembrane helix</keyword>
<evidence type="ECO:0000313" key="2">
    <source>
        <dbReference type="EMBL" id="EOB11789.1"/>
    </source>
</evidence>
<feature type="transmembrane region" description="Helical" evidence="1">
    <location>
        <begin position="57"/>
        <end position="79"/>
    </location>
</feature>
<reference evidence="2 3" key="1">
    <citation type="journal article" date="2013" name="BMC Genomics">
        <title>Comparative genomics of parasitic silkworm microsporidia reveal an association between genome expansion and host adaptation.</title>
        <authorList>
            <person name="Pan G."/>
            <person name="Xu J."/>
            <person name="Li T."/>
            <person name="Xia Q."/>
            <person name="Liu S.L."/>
            <person name="Zhang G."/>
            <person name="Li S."/>
            <person name="Li C."/>
            <person name="Liu H."/>
            <person name="Yang L."/>
            <person name="Liu T."/>
            <person name="Zhang X."/>
            <person name="Wu Z."/>
            <person name="Fan W."/>
            <person name="Dang X."/>
            <person name="Xiang H."/>
            <person name="Tao M."/>
            <person name="Li Y."/>
            <person name="Hu J."/>
            <person name="Li Z."/>
            <person name="Lin L."/>
            <person name="Luo J."/>
            <person name="Geng L."/>
            <person name="Wang L."/>
            <person name="Long M."/>
            <person name="Wan Y."/>
            <person name="He N."/>
            <person name="Zhang Z."/>
            <person name="Lu C."/>
            <person name="Keeling P.J."/>
            <person name="Wang J."/>
            <person name="Xiang Z."/>
            <person name="Zhou Z."/>
        </authorList>
    </citation>
    <scope>NUCLEOTIDE SEQUENCE [LARGE SCALE GENOMIC DNA]</scope>
    <source>
        <strain evidence="3">CQ1 / CVCC 102059</strain>
    </source>
</reference>
<dbReference type="EMBL" id="KB909737">
    <property type="protein sequence ID" value="EOB11789.1"/>
    <property type="molecule type" value="Genomic_DNA"/>
</dbReference>
<name>R0M187_NOSB1</name>
<keyword evidence="1" id="KW-0812">Transmembrane</keyword>
<evidence type="ECO:0000313" key="3">
    <source>
        <dbReference type="Proteomes" id="UP000016927"/>
    </source>
</evidence>
<dbReference type="HOGENOM" id="CLU_1402834_0_0_1"/>